<gene>
    <name evidence="3" type="ORF">H8K47_02460</name>
</gene>
<dbReference type="EMBL" id="JACOGG010000002">
    <property type="protein sequence ID" value="MBC3934214.1"/>
    <property type="molecule type" value="Genomic_DNA"/>
</dbReference>
<dbReference type="RefSeq" id="WP_186879842.1">
    <property type="nucleotide sequence ID" value="NZ_JACOGG010000002.1"/>
</dbReference>
<dbReference type="GO" id="GO:0016747">
    <property type="term" value="F:acyltransferase activity, transferring groups other than amino-acyl groups"/>
    <property type="evidence" value="ECO:0007669"/>
    <property type="project" value="InterPro"/>
</dbReference>
<keyword evidence="1" id="KW-1133">Transmembrane helix</keyword>
<dbReference type="AlphaFoldDB" id="A0A923HXY4"/>
<sequence length="332" mass="37770">MNHYNNLTALRWFSAGLVLFGHSFTLLGLPEPVFMNYTRLGPLGVSIFFAVSGYLVTQSWERDPHLYRFLVRRALRIFPGLAVCLAVTTFILGPLLSTLRFTDYFTHSQPFRYFFENLFLYITFSLPEVFTTNIYPHAVNGSIWSLPVEFFMYLIVALIGITKLPRFFWLIIVALLMYFSASWSTVSVDPIIVYRSDLRAVVTCGVYFWIGSALCRYKFNPSSVTTLGVTMIAWISMTRWPEVFAIGAGLAIPILALGFGLATSNWLGKLSKYDYSYGIYIYAFPVQQTIAHFFPKMSILPYLLVVSAITLVLAAVSWHLIEKKALALKPKR</sequence>
<feature type="domain" description="Acyltransferase 3" evidence="2">
    <location>
        <begin position="5"/>
        <end position="316"/>
    </location>
</feature>
<feature type="transmembrane region" description="Helical" evidence="1">
    <location>
        <begin position="77"/>
        <end position="97"/>
    </location>
</feature>
<evidence type="ECO:0000259" key="2">
    <source>
        <dbReference type="Pfam" id="PF01757"/>
    </source>
</evidence>
<accession>A0A923HXY4</accession>
<feature type="transmembrane region" description="Helical" evidence="1">
    <location>
        <begin position="275"/>
        <end position="294"/>
    </location>
</feature>
<dbReference type="GO" id="GO:0016020">
    <property type="term" value="C:membrane"/>
    <property type="evidence" value="ECO:0007669"/>
    <property type="project" value="TreeGrafter"/>
</dbReference>
<dbReference type="Pfam" id="PF01757">
    <property type="entry name" value="Acyl_transf_3"/>
    <property type="match status" value="1"/>
</dbReference>
<reference evidence="3" key="1">
    <citation type="submission" date="2020-08" db="EMBL/GenBank/DDBJ databases">
        <title>Novel species isolated from subtropical streams in China.</title>
        <authorList>
            <person name="Lu H."/>
        </authorList>
    </citation>
    <scope>NUCLEOTIDE SEQUENCE</scope>
    <source>
        <strain evidence="3">CY7W</strain>
    </source>
</reference>
<dbReference type="Proteomes" id="UP000612361">
    <property type="component" value="Unassembled WGS sequence"/>
</dbReference>
<feature type="transmembrane region" description="Helical" evidence="1">
    <location>
        <begin position="37"/>
        <end position="57"/>
    </location>
</feature>
<protein>
    <submittedName>
        <fullName evidence="3">Acyltransferase</fullName>
    </submittedName>
</protein>
<keyword evidence="3" id="KW-0012">Acyltransferase</keyword>
<keyword evidence="3" id="KW-0808">Transferase</keyword>
<feature type="transmembrane region" description="Helical" evidence="1">
    <location>
        <begin position="243"/>
        <end position="263"/>
    </location>
</feature>
<evidence type="ECO:0000256" key="1">
    <source>
        <dbReference type="SAM" id="Phobius"/>
    </source>
</evidence>
<name>A0A923HXY4_9BURK</name>
<keyword evidence="4" id="KW-1185">Reference proteome</keyword>
<feature type="transmembrane region" description="Helical" evidence="1">
    <location>
        <begin position="118"/>
        <end position="135"/>
    </location>
</feature>
<dbReference type="PANTHER" id="PTHR23028">
    <property type="entry name" value="ACETYLTRANSFERASE"/>
    <property type="match status" value="1"/>
</dbReference>
<keyword evidence="1" id="KW-0812">Transmembrane</keyword>
<proteinExistence type="predicted"/>
<comment type="caution">
    <text evidence="3">The sequence shown here is derived from an EMBL/GenBank/DDBJ whole genome shotgun (WGS) entry which is preliminary data.</text>
</comment>
<dbReference type="InterPro" id="IPR050879">
    <property type="entry name" value="Acyltransferase_3"/>
</dbReference>
<feature type="transmembrane region" description="Helical" evidence="1">
    <location>
        <begin position="12"/>
        <end position="30"/>
    </location>
</feature>
<feature type="transmembrane region" description="Helical" evidence="1">
    <location>
        <begin position="300"/>
        <end position="321"/>
    </location>
</feature>
<evidence type="ECO:0000313" key="3">
    <source>
        <dbReference type="EMBL" id="MBC3934214.1"/>
    </source>
</evidence>
<dbReference type="InterPro" id="IPR002656">
    <property type="entry name" value="Acyl_transf_3_dom"/>
</dbReference>
<feature type="transmembrane region" description="Helical" evidence="1">
    <location>
        <begin position="141"/>
        <end position="160"/>
    </location>
</feature>
<feature type="transmembrane region" description="Helical" evidence="1">
    <location>
        <begin position="167"/>
        <end position="186"/>
    </location>
</feature>
<keyword evidence="1" id="KW-0472">Membrane</keyword>
<organism evidence="3 4">
    <name type="scientific">Undibacterium rugosum</name>
    <dbReference type="NCBI Taxonomy" id="2762291"/>
    <lineage>
        <taxon>Bacteria</taxon>
        <taxon>Pseudomonadati</taxon>
        <taxon>Pseudomonadota</taxon>
        <taxon>Betaproteobacteria</taxon>
        <taxon>Burkholderiales</taxon>
        <taxon>Oxalobacteraceae</taxon>
        <taxon>Undibacterium</taxon>
    </lineage>
</organism>
<dbReference type="PANTHER" id="PTHR23028:SF53">
    <property type="entry name" value="ACYL_TRANSF_3 DOMAIN-CONTAINING PROTEIN"/>
    <property type="match status" value="1"/>
</dbReference>
<feature type="transmembrane region" description="Helical" evidence="1">
    <location>
        <begin position="192"/>
        <end position="210"/>
    </location>
</feature>
<dbReference type="GO" id="GO:0000271">
    <property type="term" value="P:polysaccharide biosynthetic process"/>
    <property type="evidence" value="ECO:0007669"/>
    <property type="project" value="TreeGrafter"/>
</dbReference>
<evidence type="ECO:0000313" key="4">
    <source>
        <dbReference type="Proteomes" id="UP000612361"/>
    </source>
</evidence>